<evidence type="ECO:0000256" key="2">
    <source>
        <dbReference type="SAM" id="Coils"/>
    </source>
</evidence>
<dbReference type="Proteomes" id="UP000728185">
    <property type="component" value="Unassembled WGS sequence"/>
</dbReference>
<name>A0A8E0VFV4_9TREM</name>
<keyword evidence="1" id="KW-0863">Zinc-finger</keyword>
<gene>
    <name evidence="4" type="ORF">FBUS_00910</name>
</gene>
<protein>
    <recommendedName>
        <fullName evidence="3">C3H1-type domain-containing protein</fullName>
    </recommendedName>
</protein>
<organism evidence="4 5">
    <name type="scientific">Fasciolopsis buskii</name>
    <dbReference type="NCBI Taxonomy" id="27845"/>
    <lineage>
        <taxon>Eukaryota</taxon>
        <taxon>Metazoa</taxon>
        <taxon>Spiralia</taxon>
        <taxon>Lophotrochozoa</taxon>
        <taxon>Platyhelminthes</taxon>
        <taxon>Trematoda</taxon>
        <taxon>Digenea</taxon>
        <taxon>Plagiorchiida</taxon>
        <taxon>Echinostomata</taxon>
        <taxon>Echinostomatoidea</taxon>
        <taxon>Fasciolidae</taxon>
        <taxon>Fasciolopsis</taxon>
    </lineage>
</organism>
<evidence type="ECO:0000313" key="5">
    <source>
        <dbReference type="Proteomes" id="UP000728185"/>
    </source>
</evidence>
<dbReference type="InterPro" id="IPR000571">
    <property type="entry name" value="Znf_CCCH"/>
</dbReference>
<dbReference type="EMBL" id="LUCM01011647">
    <property type="protein sequence ID" value="KAA0183640.1"/>
    <property type="molecule type" value="Genomic_DNA"/>
</dbReference>
<evidence type="ECO:0000313" key="4">
    <source>
        <dbReference type="EMBL" id="KAA0183640.1"/>
    </source>
</evidence>
<dbReference type="PROSITE" id="PS50103">
    <property type="entry name" value="ZF_C3H1"/>
    <property type="match status" value="1"/>
</dbReference>
<feature type="coiled-coil region" evidence="2">
    <location>
        <begin position="107"/>
        <end position="134"/>
    </location>
</feature>
<evidence type="ECO:0000259" key="3">
    <source>
        <dbReference type="PROSITE" id="PS50103"/>
    </source>
</evidence>
<reference evidence="4" key="1">
    <citation type="submission" date="2019-05" db="EMBL/GenBank/DDBJ databases">
        <title>Annotation for the trematode Fasciolopsis buski.</title>
        <authorList>
            <person name="Choi Y.-J."/>
        </authorList>
    </citation>
    <scope>NUCLEOTIDE SEQUENCE</scope>
    <source>
        <strain evidence="4">HT</strain>
        <tissue evidence="4">Whole worm</tissue>
    </source>
</reference>
<keyword evidence="1" id="KW-0862">Zinc</keyword>
<sequence length="1262" mass="142941">MLSNTMEHVAYNPEDCLPLLSCAAELMDLPTLDNGDVDSLDDYPLSPILETLFGPVSLTCPSGGTVNQPLNEPNDLLSECCGIANLEEIPMELTTSDDGGSDSSAASVNVESRLNNHSAELDEMELRSRALRSLLLKKHSPKSPLELNEAPVCNPLLPRVQSSKQLAIGSGRLMTTQQSQEKFVITICDTSSESDVEEKLKPAHAEEEFKSGHAETNANFVSSTTHQDVEPKLERQQRTLRSRESYFFERQMLQQKMVLLRQRLTVKRQQRIVDERRQLVRKLALTLNDLRKRMKNVSSLHRQASKSLIHAQRLHIAHQKKLAANQKSYSALCEKLLRMERLRVKENLPSLSTKSSKKDVCVSSEDSIMQRKALVLSSLDTLQRARITTAYFAYYRFEGPLTNNSRTEVLNNALSNSTLKSYDESSEVTVLKNQVIQNRLNPTVPLCPFLLDGECKDNNCLYQHPSCLLSSSRNLSIQCEQSKVHTLPLESESGWDFQNRPGISPEIEMFCEFCKESLLCSHEVHTSEGLRKWHSAYLTFKRSTSRSPALKTFLHESQLIVKENIDTPIVGEHHLAIICLENPAHCSPEILECLKLFNFPLNACRFVLRHSCLTVRVRLAIAQSTIEYLGSQLKKIPCDVRSSLGGSFVCIVYHYCRLLLETENSTRLANFLDEQLSALPKDHPCRIGVWWIKLSLELNKVLPPESAFLTSANLPSLPRIETIENMELLREAFTDLKIPDRTFDLVRTLSSSEDPLLFSLFAMLYMYVHSLLVTQRYQEAARFSWTVATYPEVESVDDLFFPLAVYASFHADSSVDWTTVLSQCPKLVTSDRYVSYRIEFGFLLANLTWRKGMLPTAREALVESLASVVLLPSADDSDVLCGFQRLILLSDLDDNSSKQEVHSVNELRGKTYLWLSYCLFCLICANQLSETINQLIRHCKNFLKSSTPTISDMSFHRLLLHMTVVLLNKFHKSDGSSYHELIAGTLCDSVLPFDRILPPAWFIELLQRVQLALLPSPGVRHDLCVTLIETYGPLLVPSLCRSLLALGDHFLARVLCSIARLDKPDSEAFWLLFGSLVINEPTTSDLCERNCYLSSLIELFTEATTTVPSSASLWRQYMQIMTIGGLDIEPLRRRAEELGVNVGLVELDSGQYKSRVASDKSSMTKARTVYSEQSLTWDSIPLVTFSQKRIFRKRFTGRGQRIKMTFRTVMVSTDPLPTRFAIRQSLNGRIPTPQISRNRCIINKRKENIITNSILDKFKRRA</sequence>
<dbReference type="AlphaFoldDB" id="A0A8E0VFV4"/>
<keyword evidence="2" id="KW-0175">Coiled coil</keyword>
<keyword evidence="1" id="KW-0479">Metal-binding</keyword>
<dbReference type="OrthoDB" id="6267990at2759"/>
<accession>A0A8E0VFV4</accession>
<keyword evidence="5" id="KW-1185">Reference proteome</keyword>
<proteinExistence type="predicted"/>
<evidence type="ECO:0000256" key="1">
    <source>
        <dbReference type="PROSITE-ProRule" id="PRU00723"/>
    </source>
</evidence>
<dbReference type="GO" id="GO:0008270">
    <property type="term" value="F:zinc ion binding"/>
    <property type="evidence" value="ECO:0007669"/>
    <property type="project" value="UniProtKB-KW"/>
</dbReference>
<comment type="caution">
    <text evidence="4">The sequence shown here is derived from an EMBL/GenBank/DDBJ whole genome shotgun (WGS) entry which is preliminary data.</text>
</comment>
<feature type="domain" description="C3H1-type" evidence="3">
    <location>
        <begin position="441"/>
        <end position="467"/>
    </location>
</feature>
<feature type="zinc finger region" description="C3H1-type" evidence="1">
    <location>
        <begin position="441"/>
        <end position="467"/>
    </location>
</feature>